<dbReference type="PANTHER" id="PTHR38926:SF2">
    <property type="entry name" value="F-BOX_LRR-REPEAT PROTEIN 21-RELATED"/>
    <property type="match status" value="1"/>
</dbReference>
<dbReference type="SUPFAM" id="SSF81383">
    <property type="entry name" value="F-box domain"/>
    <property type="match status" value="1"/>
</dbReference>
<evidence type="ECO:0000313" key="3">
    <source>
        <dbReference type="Proteomes" id="UP001412067"/>
    </source>
</evidence>
<comment type="caution">
    <text evidence="2">The sequence shown here is derived from an EMBL/GenBank/DDBJ whole genome shotgun (WGS) entry which is preliminary data.</text>
</comment>
<name>A0ABR2MTJ2_9ASPA</name>
<accession>A0ABR2MTJ2</accession>
<feature type="domain" description="F-box" evidence="1">
    <location>
        <begin position="32"/>
        <end position="79"/>
    </location>
</feature>
<proteinExistence type="predicted"/>
<evidence type="ECO:0000313" key="2">
    <source>
        <dbReference type="EMBL" id="KAK8967411.1"/>
    </source>
</evidence>
<evidence type="ECO:0000259" key="1">
    <source>
        <dbReference type="PROSITE" id="PS50181"/>
    </source>
</evidence>
<dbReference type="InterPro" id="IPR036047">
    <property type="entry name" value="F-box-like_dom_sf"/>
</dbReference>
<dbReference type="Proteomes" id="UP001412067">
    <property type="component" value="Unassembled WGS sequence"/>
</dbReference>
<dbReference type="InterPro" id="IPR001810">
    <property type="entry name" value="F-box_dom"/>
</dbReference>
<dbReference type="Gene3D" id="1.20.1280.50">
    <property type="match status" value="1"/>
</dbReference>
<sequence length="288" mass="33297">MSDFGRHVLRRRRRRNSEANIQDNEGNSGSEWRNWAELPRDILLIIFKKAAAAAILSSAQFVCRPWRHLSHEPELWRCIDMRMYGNLDGMVMVSMAKMAVNRSEGCVEELYLENFPTDDLMFYIPGRAPLLRGLHLISWNELAAAERLDQRVYTLQHTIRSRLNTVALAIAKHFKQLRRLQLFANSLTSTGLSAILDNCPDLEYLDIRNCYNVGFLDESLKSKCVGIKELRLPRDSDSDYEYVVEGFEYEDSDFNAPRSHTESDWGYSTEDDYTNIYGDWGGLGDDFM</sequence>
<dbReference type="PROSITE" id="PS50181">
    <property type="entry name" value="FBOX"/>
    <property type="match status" value="1"/>
</dbReference>
<dbReference type="EMBL" id="JBBWWR010000005">
    <property type="protein sequence ID" value="KAK8967411.1"/>
    <property type="molecule type" value="Genomic_DNA"/>
</dbReference>
<dbReference type="SUPFAM" id="SSF52047">
    <property type="entry name" value="RNI-like"/>
    <property type="match status" value="1"/>
</dbReference>
<gene>
    <name evidence="2" type="primary">SKIP19</name>
    <name evidence="2" type="ORF">KSP40_PGU017128</name>
</gene>
<dbReference type="InterPro" id="IPR032675">
    <property type="entry name" value="LRR_dom_sf"/>
</dbReference>
<protein>
    <submittedName>
        <fullName evidence="2">F-box protein SKIP19</fullName>
    </submittedName>
</protein>
<dbReference type="PANTHER" id="PTHR38926">
    <property type="entry name" value="F-BOX DOMAIN CONTAINING PROTEIN, EXPRESSED"/>
    <property type="match status" value="1"/>
</dbReference>
<reference evidence="2 3" key="1">
    <citation type="journal article" date="2022" name="Nat. Plants">
        <title>Genomes of leafy and leafless Platanthera orchids illuminate the evolution of mycoheterotrophy.</title>
        <authorList>
            <person name="Li M.H."/>
            <person name="Liu K.W."/>
            <person name="Li Z."/>
            <person name="Lu H.C."/>
            <person name="Ye Q.L."/>
            <person name="Zhang D."/>
            <person name="Wang J.Y."/>
            <person name="Li Y.F."/>
            <person name="Zhong Z.M."/>
            <person name="Liu X."/>
            <person name="Yu X."/>
            <person name="Liu D.K."/>
            <person name="Tu X.D."/>
            <person name="Liu B."/>
            <person name="Hao Y."/>
            <person name="Liao X.Y."/>
            <person name="Jiang Y.T."/>
            <person name="Sun W.H."/>
            <person name="Chen J."/>
            <person name="Chen Y.Q."/>
            <person name="Ai Y."/>
            <person name="Zhai J.W."/>
            <person name="Wu S.S."/>
            <person name="Zhou Z."/>
            <person name="Hsiao Y.Y."/>
            <person name="Wu W.L."/>
            <person name="Chen Y.Y."/>
            <person name="Lin Y.F."/>
            <person name="Hsu J.L."/>
            <person name="Li C.Y."/>
            <person name="Wang Z.W."/>
            <person name="Zhao X."/>
            <person name="Zhong W.Y."/>
            <person name="Ma X.K."/>
            <person name="Ma L."/>
            <person name="Huang J."/>
            <person name="Chen G.Z."/>
            <person name="Huang M.Z."/>
            <person name="Huang L."/>
            <person name="Peng D.H."/>
            <person name="Luo Y.B."/>
            <person name="Zou S.Q."/>
            <person name="Chen S.P."/>
            <person name="Lan S."/>
            <person name="Tsai W.C."/>
            <person name="Van de Peer Y."/>
            <person name="Liu Z.J."/>
        </authorList>
    </citation>
    <scope>NUCLEOTIDE SEQUENCE [LARGE SCALE GENOMIC DNA]</scope>
    <source>
        <strain evidence="2">Lor288</strain>
    </source>
</reference>
<dbReference type="Pfam" id="PF12937">
    <property type="entry name" value="F-box-like"/>
    <property type="match status" value="1"/>
</dbReference>
<dbReference type="Gene3D" id="3.80.10.10">
    <property type="entry name" value="Ribonuclease Inhibitor"/>
    <property type="match status" value="1"/>
</dbReference>
<organism evidence="2 3">
    <name type="scientific">Platanthera guangdongensis</name>
    <dbReference type="NCBI Taxonomy" id="2320717"/>
    <lineage>
        <taxon>Eukaryota</taxon>
        <taxon>Viridiplantae</taxon>
        <taxon>Streptophyta</taxon>
        <taxon>Embryophyta</taxon>
        <taxon>Tracheophyta</taxon>
        <taxon>Spermatophyta</taxon>
        <taxon>Magnoliopsida</taxon>
        <taxon>Liliopsida</taxon>
        <taxon>Asparagales</taxon>
        <taxon>Orchidaceae</taxon>
        <taxon>Orchidoideae</taxon>
        <taxon>Orchideae</taxon>
        <taxon>Orchidinae</taxon>
        <taxon>Platanthera</taxon>
    </lineage>
</organism>
<keyword evidence="3" id="KW-1185">Reference proteome</keyword>